<dbReference type="SMART" id="SM00495">
    <property type="entry name" value="ChtBD3"/>
    <property type="match status" value="1"/>
</dbReference>
<dbReference type="Gene3D" id="2.10.10.20">
    <property type="entry name" value="Carbohydrate-binding module superfamily 5/12"/>
    <property type="match status" value="1"/>
</dbReference>
<dbReference type="CDD" id="cd12215">
    <property type="entry name" value="ChiC_BD"/>
    <property type="match status" value="1"/>
</dbReference>
<organism evidence="4 5">
    <name type="scientific">Photobacterium angustum</name>
    <dbReference type="NCBI Taxonomy" id="661"/>
    <lineage>
        <taxon>Bacteria</taxon>
        <taxon>Pseudomonadati</taxon>
        <taxon>Pseudomonadota</taxon>
        <taxon>Gammaproteobacteria</taxon>
        <taxon>Vibrionales</taxon>
        <taxon>Vibrionaceae</taxon>
        <taxon>Photobacterium</taxon>
    </lineage>
</organism>
<feature type="domain" description="Chitin-binding type-3" evidence="3">
    <location>
        <begin position="392"/>
        <end position="436"/>
    </location>
</feature>
<keyword evidence="2" id="KW-0732">Signal</keyword>
<sequence>MKNTLHTYIKQHHKKITLAYSLLLTALPSFADTNNIAPSQQSPIDTDKTPMFVSFGFDDNVTENGLSWVVNMLASYNNPQGHDSYAGKPLTASFFVNCATARDNESITNQWKLMKYKGHDIGNHSENHPHDGAGIMTAEQWNNEIETCNRFLTTSEQDGGIGVERVYGYRAPFLTYNDNVLTALVKNGISYDVSFPAGISGDQNGTNNLWPYTLDNGSPDHNAAVNGGWKPAINHYPGLWEIPLHTLIVPPNDVVADYGLTYSLRDKISSRVPWFDTQSGKGDNFDWNLYSTPTYFAAGLNANDVLAIYKYNLDLRLAGNKAPLVLGLHSDFYGYLNGEEHTDKPETTVKSRRYVLEQFIVYALSKPEVRFINHKQLIDWMVKPEPLTLCADEQWQPHHNYQKGDSVMFNEKNYVAKWWTSHQIPALYQNSPWQEVKHCTSHQ</sequence>
<name>A0A2S7VHV6_PHOAN</name>
<dbReference type="GO" id="GO:0016810">
    <property type="term" value="F:hydrolase activity, acting on carbon-nitrogen (but not peptide) bonds"/>
    <property type="evidence" value="ECO:0007669"/>
    <property type="project" value="InterPro"/>
</dbReference>
<dbReference type="EMBL" id="MSCJ01000003">
    <property type="protein sequence ID" value="PQJ61763.1"/>
    <property type="molecule type" value="Genomic_DNA"/>
</dbReference>
<evidence type="ECO:0000256" key="1">
    <source>
        <dbReference type="ARBA" id="ARBA00022801"/>
    </source>
</evidence>
<comment type="caution">
    <text evidence="4">The sequence shown here is derived from an EMBL/GenBank/DDBJ whole genome shotgun (WGS) entry which is preliminary data.</text>
</comment>
<dbReference type="Pfam" id="PF01522">
    <property type="entry name" value="Polysacc_deac_1"/>
    <property type="match status" value="1"/>
</dbReference>
<evidence type="ECO:0000256" key="2">
    <source>
        <dbReference type="SAM" id="SignalP"/>
    </source>
</evidence>
<gene>
    <name evidence="4" type="ORF">BTO08_15860</name>
</gene>
<dbReference type="GO" id="GO:0004553">
    <property type="term" value="F:hydrolase activity, hydrolyzing O-glycosyl compounds"/>
    <property type="evidence" value="ECO:0007669"/>
    <property type="project" value="InterPro"/>
</dbReference>
<dbReference type="InterPro" id="IPR052740">
    <property type="entry name" value="CE4"/>
</dbReference>
<dbReference type="OrthoDB" id="9812065at2"/>
<accession>A0A2S7VHV6</accession>
<feature type="chain" id="PRO_5015573235" evidence="2">
    <location>
        <begin position="32"/>
        <end position="443"/>
    </location>
</feature>
<dbReference type="InterPro" id="IPR003610">
    <property type="entry name" value="CBM5/12"/>
</dbReference>
<dbReference type="Proteomes" id="UP000238730">
    <property type="component" value="Unassembled WGS sequence"/>
</dbReference>
<dbReference type="Gene3D" id="3.20.20.370">
    <property type="entry name" value="Glycoside hydrolase/deacetylase"/>
    <property type="match status" value="1"/>
</dbReference>
<dbReference type="Pfam" id="PF02839">
    <property type="entry name" value="CBM_5_12"/>
    <property type="match status" value="1"/>
</dbReference>
<dbReference type="AlphaFoldDB" id="A0A2S7VHV6"/>
<dbReference type="InterPro" id="IPR036573">
    <property type="entry name" value="CBM_sf_5/12"/>
</dbReference>
<dbReference type="SUPFAM" id="SSF88713">
    <property type="entry name" value="Glycoside hydrolase/deacetylase"/>
    <property type="match status" value="1"/>
</dbReference>
<dbReference type="SUPFAM" id="SSF51055">
    <property type="entry name" value="Carbohydrate binding domain"/>
    <property type="match status" value="1"/>
</dbReference>
<dbReference type="InterPro" id="IPR011330">
    <property type="entry name" value="Glyco_hydro/deAcase_b/a-brl"/>
</dbReference>
<evidence type="ECO:0000259" key="3">
    <source>
        <dbReference type="SMART" id="SM00495"/>
    </source>
</evidence>
<dbReference type="GO" id="GO:0005975">
    <property type="term" value="P:carbohydrate metabolic process"/>
    <property type="evidence" value="ECO:0007669"/>
    <property type="project" value="InterPro"/>
</dbReference>
<protein>
    <submittedName>
        <fullName evidence="4">Carbohydrate-binding protein</fullName>
    </submittedName>
</protein>
<evidence type="ECO:0000313" key="4">
    <source>
        <dbReference type="EMBL" id="PQJ61763.1"/>
    </source>
</evidence>
<dbReference type="PANTHER" id="PTHR45985">
    <property type="match status" value="1"/>
</dbReference>
<proteinExistence type="predicted"/>
<evidence type="ECO:0000313" key="5">
    <source>
        <dbReference type="Proteomes" id="UP000238730"/>
    </source>
</evidence>
<keyword evidence="1" id="KW-0378">Hydrolase</keyword>
<dbReference type="InterPro" id="IPR002509">
    <property type="entry name" value="NODB_dom"/>
</dbReference>
<feature type="signal peptide" evidence="2">
    <location>
        <begin position="1"/>
        <end position="31"/>
    </location>
</feature>
<dbReference type="RefSeq" id="WP_105061633.1">
    <property type="nucleotide sequence ID" value="NZ_MSCJ01000003.1"/>
</dbReference>
<dbReference type="GO" id="GO:0005576">
    <property type="term" value="C:extracellular region"/>
    <property type="evidence" value="ECO:0007669"/>
    <property type="project" value="InterPro"/>
</dbReference>
<reference evidence="4 5" key="1">
    <citation type="submission" date="2016-12" db="EMBL/GenBank/DDBJ databases">
        <title>Diversity of luminous bacteria.</title>
        <authorList>
            <person name="Yoshizawa S."/>
            <person name="Kogure K."/>
        </authorList>
    </citation>
    <scope>NUCLEOTIDE SEQUENCE [LARGE SCALE GENOMIC DNA]</scope>
    <source>
        <strain evidence="4 5">LC1-200</strain>
    </source>
</reference>
<dbReference type="GO" id="GO:0030246">
    <property type="term" value="F:carbohydrate binding"/>
    <property type="evidence" value="ECO:0007669"/>
    <property type="project" value="InterPro"/>
</dbReference>
<dbReference type="PANTHER" id="PTHR45985:SF3">
    <property type="entry name" value="CHITIN DEACETYLASE-LIKE 4"/>
    <property type="match status" value="1"/>
</dbReference>